<comment type="caution">
    <text evidence="2">The sequence shown here is derived from an EMBL/GenBank/DDBJ whole genome shotgun (WGS) entry which is preliminary data.</text>
</comment>
<protein>
    <recommendedName>
        <fullName evidence="4">Periplasmic protein</fullName>
    </recommendedName>
</protein>
<dbReference type="STRING" id="504.KKKWG1_0393"/>
<sequence>MMKTMKHFLLVLMLYTTTVYAAPTMSDSERIAVLERQVARLTEQVNQLLVERLGQSSHAQTVHVCSIQAFTDTYRAENVNLGRARLAALQQCRKNHNAMFCEDSAVQCKTY</sequence>
<feature type="signal peptide" evidence="1">
    <location>
        <begin position="1"/>
        <end position="21"/>
    </location>
</feature>
<dbReference type="EMBL" id="AFHS01000060">
    <property type="protein sequence ID" value="EGK07365.1"/>
    <property type="molecule type" value="Genomic_DNA"/>
</dbReference>
<name>F5S9F9_KINKI</name>
<dbReference type="AlphaFoldDB" id="F5S9F9"/>
<dbReference type="HOGENOM" id="CLU_2154970_0_0_4"/>
<evidence type="ECO:0000313" key="3">
    <source>
        <dbReference type="Proteomes" id="UP000004207"/>
    </source>
</evidence>
<keyword evidence="3" id="KW-1185">Reference proteome</keyword>
<gene>
    <name evidence="2" type="ORF">HMPREF0476_1842</name>
</gene>
<accession>F5S9F9</accession>
<reference evidence="2 3" key="1">
    <citation type="submission" date="2011-04" db="EMBL/GenBank/DDBJ databases">
        <authorList>
            <person name="Muzny D."/>
            <person name="Qin X."/>
            <person name="Deng J."/>
            <person name="Jiang H."/>
            <person name="Liu Y."/>
            <person name="Qu J."/>
            <person name="Song X.-Z."/>
            <person name="Zhang L."/>
            <person name="Thornton R."/>
            <person name="Coyle M."/>
            <person name="Francisco L."/>
            <person name="Jackson L."/>
            <person name="Javaid M."/>
            <person name="Korchina V."/>
            <person name="Kovar C."/>
            <person name="Mata R."/>
            <person name="Mathew T."/>
            <person name="Ngo R."/>
            <person name="Nguyen L."/>
            <person name="Nguyen N."/>
            <person name="Okwuonu G."/>
            <person name="Ongeri F."/>
            <person name="Pham C."/>
            <person name="Simmons D."/>
            <person name="Wilczek-Boney K."/>
            <person name="Hale W."/>
            <person name="Jakkamsetti A."/>
            <person name="Pham P."/>
            <person name="Ruth R."/>
            <person name="San Lucas F."/>
            <person name="Warren J."/>
            <person name="Zhang J."/>
            <person name="Zhao Z."/>
            <person name="Zhou C."/>
            <person name="Zhu D."/>
            <person name="Lee S."/>
            <person name="Bess C."/>
            <person name="Blankenburg K."/>
            <person name="Forbes L."/>
            <person name="Fu Q."/>
            <person name="Gubbala S."/>
            <person name="Hirani K."/>
            <person name="Jayaseelan J.C."/>
            <person name="Lara F."/>
            <person name="Munidasa M."/>
            <person name="Palculict T."/>
            <person name="Patil S."/>
            <person name="Pu L.-L."/>
            <person name="Saada N."/>
            <person name="Tang L."/>
            <person name="Weissenberger G."/>
            <person name="Zhu Y."/>
            <person name="Hemphill L."/>
            <person name="Shang Y."/>
            <person name="Youmans B."/>
            <person name="Ayvaz T."/>
            <person name="Ross M."/>
            <person name="Santibanez J."/>
            <person name="Aqrawi P."/>
            <person name="Gross S."/>
            <person name="Joshi V."/>
            <person name="Fowler G."/>
            <person name="Nazareth L."/>
            <person name="Reid J."/>
            <person name="Worley K."/>
            <person name="Petrosino J."/>
            <person name="Highlander S."/>
            <person name="Gibbs R."/>
        </authorList>
    </citation>
    <scope>NUCLEOTIDE SEQUENCE [LARGE SCALE GENOMIC DNA]</scope>
    <source>
        <strain evidence="2 3">ATCC 23330</strain>
    </source>
</reference>
<dbReference type="eggNOG" id="ENOG50338F0">
    <property type="taxonomic scope" value="Bacteria"/>
</dbReference>
<proteinExistence type="predicted"/>
<dbReference type="Proteomes" id="UP000004207">
    <property type="component" value="Unassembled WGS sequence"/>
</dbReference>
<keyword evidence="1" id="KW-0732">Signal</keyword>
<dbReference type="GeneID" id="93261869"/>
<evidence type="ECO:0008006" key="4">
    <source>
        <dbReference type="Google" id="ProtNLM"/>
    </source>
</evidence>
<organism evidence="2 3">
    <name type="scientific">Kingella kingae ATCC 23330</name>
    <dbReference type="NCBI Taxonomy" id="887327"/>
    <lineage>
        <taxon>Bacteria</taxon>
        <taxon>Pseudomonadati</taxon>
        <taxon>Pseudomonadota</taxon>
        <taxon>Betaproteobacteria</taxon>
        <taxon>Neisseriales</taxon>
        <taxon>Neisseriaceae</taxon>
        <taxon>Kingella</taxon>
    </lineage>
</organism>
<feature type="chain" id="PRO_5003326431" description="Periplasmic protein" evidence="1">
    <location>
        <begin position="22"/>
        <end position="111"/>
    </location>
</feature>
<evidence type="ECO:0000256" key="1">
    <source>
        <dbReference type="SAM" id="SignalP"/>
    </source>
</evidence>
<evidence type="ECO:0000313" key="2">
    <source>
        <dbReference type="EMBL" id="EGK07365.1"/>
    </source>
</evidence>
<dbReference type="RefSeq" id="WP_003787931.1">
    <property type="nucleotide sequence ID" value="NZ_FOJK01000014.1"/>
</dbReference>